<dbReference type="GeneID" id="65536142"/>
<proteinExistence type="inferred from homology"/>
<accession>A0A1Z2XK86</accession>
<organism evidence="10 11">
    <name type="scientific">Muribaculum intestinale</name>
    <dbReference type="NCBI Taxonomy" id="1796646"/>
    <lineage>
        <taxon>Bacteria</taxon>
        <taxon>Pseudomonadati</taxon>
        <taxon>Bacteroidota</taxon>
        <taxon>Bacteroidia</taxon>
        <taxon>Bacteroidales</taxon>
        <taxon>Muribaculaceae</taxon>
        <taxon>Muribaculum</taxon>
    </lineage>
</organism>
<evidence type="ECO:0000256" key="7">
    <source>
        <dbReference type="SAM" id="Phobius"/>
    </source>
</evidence>
<evidence type="ECO:0008006" key="12">
    <source>
        <dbReference type="Google" id="ProtNLM"/>
    </source>
</evidence>
<keyword evidence="4 7" id="KW-1133">Transmembrane helix</keyword>
<feature type="transmembrane region" description="Helical" evidence="7">
    <location>
        <begin position="20"/>
        <end position="40"/>
    </location>
</feature>
<keyword evidence="3 7" id="KW-0812">Transmembrane</keyword>
<feature type="domain" description="MacB-like periplasmic core" evidence="9">
    <location>
        <begin position="19"/>
        <end position="233"/>
    </location>
</feature>
<evidence type="ECO:0000256" key="1">
    <source>
        <dbReference type="ARBA" id="ARBA00004651"/>
    </source>
</evidence>
<dbReference type="GO" id="GO:0022857">
    <property type="term" value="F:transmembrane transporter activity"/>
    <property type="evidence" value="ECO:0007669"/>
    <property type="project" value="TreeGrafter"/>
</dbReference>
<evidence type="ECO:0000313" key="10">
    <source>
        <dbReference type="EMBL" id="ANU63077.1"/>
    </source>
</evidence>
<dbReference type="RefSeq" id="WP_068960436.1">
    <property type="nucleotide sequence ID" value="NZ_CAJTAP010000005.1"/>
</dbReference>
<keyword evidence="11" id="KW-1185">Reference proteome</keyword>
<dbReference type="InterPro" id="IPR003838">
    <property type="entry name" value="ABC3_permease_C"/>
</dbReference>
<gene>
    <name evidence="10" type="ORF">A4V02_04680</name>
</gene>
<evidence type="ECO:0000256" key="3">
    <source>
        <dbReference type="ARBA" id="ARBA00022692"/>
    </source>
</evidence>
<feature type="domain" description="ABC3 transporter permease C-terminal" evidence="8">
    <location>
        <begin position="281"/>
        <end position="398"/>
    </location>
</feature>
<dbReference type="InterPro" id="IPR050250">
    <property type="entry name" value="Macrolide_Exporter_MacB"/>
</dbReference>
<dbReference type="InterPro" id="IPR025857">
    <property type="entry name" value="MacB_PCD"/>
</dbReference>
<dbReference type="Pfam" id="PF12704">
    <property type="entry name" value="MacB_PCD"/>
    <property type="match status" value="1"/>
</dbReference>
<dbReference type="Pfam" id="PF02687">
    <property type="entry name" value="FtsX"/>
    <property type="match status" value="1"/>
</dbReference>
<evidence type="ECO:0000256" key="5">
    <source>
        <dbReference type="ARBA" id="ARBA00023136"/>
    </source>
</evidence>
<dbReference type="OrthoDB" id="9770036at2"/>
<dbReference type="PANTHER" id="PTHR30572">
    <property type="entry name" value="MEMBRANE COMPONENT OF TRANSPORTER-RELATED"/>
    <property type="match status" value="1"/>
</dbReference>
<evidence type="ECO:0000256" key="4">
    <source>
        <dbReference type="ARBA" id="ARBA00022989"/>
    </source>
</evidence>
<evidence type="ECO:0000256" key="6">
    <source>
        <dbReference type="ARBA" id="ARBA00038076"/>
    </source>
</evidence>
<comment type="similarity">
    <text evidence="6">Belongs to the ABC-4 integral membrane protein family.</text>
</comment>
<evidence type="ECO:0000313" key="11">
    <source>
        <dbReference type="Proteomes" id="UP000186351"/>
    </source>
</evidence>
<reference evidence="11" key="1">
    <citation type="submission" date="2016-04" db="EMBL/GenBank/DDBJ databases">
        <title>Complete Genome Sequences of Twelve Strains of a Stable Defined Moderately Diverse Mouse Microbiota 2 (sDMDMm2).</title>
        <authorList>
            <person name="Uchimura Y."/>
            <person name="Wyss M."/>
            <person name="Brugiroux S."/>
            <person name="Limenitakis J.P."/>
            <person name="Stecher B."/>
            <person name="McCoy K.D."/>
            <person name="Macpherson A.J."/>
        </authorList>
    </citation>
    <scope>NUCLEOTIDE SEQUENCE [LARGE SCALE GENOMIC DNA]</scope>
    <source>
        <strain evidence="11">YL27</strain>
    </source>
</reference>
<evidence type="ECO:0000256" key="2">
    <source>
        <dbReference type="ARBA" id="ARBA00022475"/>
    </source>
</evidence>
<feature type="transmembrane region" description="Helical" evidence="7">
    <location>
        <begin position="321"/>
        <end position="349"/>
    </location>
</feature>
<protein>
    <recommendedName>
        <fullName evidence="12">ABC transporter permease</fullName>
    </recommendedName>
</protein>
<dbReference type="GO" id="GO:0005886">
    <property type="term" value="C:plasma membrane"/>
    <property type="evidence" value="ECO:0007669"/>
    <property type="project" value="UniProtKB-SubCell"/>
</dbReference>
<evidence type="ECO:0000259" key="9">
    <source>
        <dbReference type="Pfam" id="PF12704"/>
    </source>
</evidence>
<dbReference type="EMBL" id="CP015402">
    <property type="protein sequence ID" value="ANU63077.1"/>
    <property type="molecule type" value="Genomic_DNA"/>
</dbReference>
<dbReference type="AlphaFoldDB" id="A0A1B1S8G3"/>
<sequence length="406" mass="45002">MFDLFNEILQTMRTNKLRTILTGIAVAWGIFMLIVLLGFAKGVRTAFEDSPMGQTSNVLQLWSGRTSMPFNGLGAGRTIPVRERDMKALRHDIVDNVSAVSGVLEGNTVVMRSDSSSISSTYSGVYPIMQREEQLRVTNGRFINDRDVNDASKVVVLEERNATTLFGSPQRAIGRILDINGLAFKVVGTYEHRWISSVFIPYSCAKAMNGFSDVLGTIRVNVEGMSTQEEAEAIERSIRESIGRSESFHPDDQSAIWIWNRFSNYLSQQTAMSVLNWIMWIIGLLTLITGVVGVSNIMFVSVRERTHEIGIRRAIGARPRYILTQIILEGVVITTLFGYVGILLGTIAGEIMAYAFADVEFIKDPRVDVGLAFQVTALLVVAGAFAGFFPAMRALKIRPVEALRTE</sequence>
<accession>A0A1B1S8G3</accession>
<keyword evidence="5 7" id="KW-0472">Membrane</keyword>
<name>A0A1B1S8G3_9BACT</name>
<dbReference type="KEGG" id="pary:A4V02_04680"/>
<dbReference type="STRING" id="1796646.A4V02_04680"/>
<dbReference type="Proteomes" id="UP000186351">
    <property type="component" value="Chromosome"/>
</dbReference>
<dbReference type="PANTHER" id="PTHR30572:SF4">
    <property type="entry name" value="ABC TRANSPORTER PERMEASE YTRF"/>
    <property type="match status" value="1"/>
</dbReference>
<feature type="transmembrane region" description="Helical" evidence="7">
    <location>
        <begin position="277"/>
        <end position="300"/>
    </location>
</feature>
<evidence type="ECO:0000259" key="8">
    <source>
        <dbReference type="Pfam" id="PF02687"/>
    </source>
</evidence>
<keyword evidence="2" id="KW-1003">Cell membrane</keyword>
<comment type="subcellular location">
    <subcellularLocation>
        <location evidence="1">Cell membrane</location>
        <topology evidence="1">Multi-pass membrane protein</topology>
    </subcellularLocation>
</comment>
<feature type="transmembrane region" description="Helical" evidence="7">
    <location>
        <begin position="369"/>
        <end position="389"/>
    </location>
</feature>